<dbReference type="InterPro" id="IPR008197">
    <property type="entry name" value="WAP_dom"/>
</dbReference>
<keyword evidence="3" id="KW-1185">Reference proteome</keyword>
<protein>
    <submittedName>
        <fullName evidence="4">WAP domain-containing protein</fullName>
    </submittedName>
</protein>
<dbReference type="PANTHER" id="PTHR36938">
    <property type="entry name" value="PROTEIN CBG26935"/>
    <property type="match status" value="1"/>
</dbReference>
<evidence type="ECO:0000259" key="2">
    <source>
        <dbReference type="PROSITE" id="PS51390"/>
    </source>
</evidence>
<accession>A0A0N5AVN2</accession>
<dbReference type="WBParaSite" id="SMUV_0000895601-mRNA-1">
    <property type="protein sequence ID" value="SMUV_0000895601-mRNA-1"/>
    <property type="gene ID" value="SMUV_0000895601"/>
</dbReference>
<evidence type="ECO:0000313" key="3">
    <source>
        <dbReference type="Proteomes" id="UP000046393"/>
    </source>
</evidence>
<sequence>MLVFSAIFLLQALISQIAAKMTWCEYFDKLGIYRPECAQTSVVQPENQFYHYPKKQQMNTYDALNQNIISNSNFITNTNFMPSRNTVSNHNVIPNSNFMPSQNAISGHNIIPNTNFMPNQKAVLSRNVIPNPNVIPNRNVISDSNVMANRNGISNSNVMQNWNGISNSNVMPNRNGISNSNVMPNRNGISNSNVMPNRNGISNRHIIPNSNIIPNPNVFPYTNGIRNRNGISNSNAMSSYPLNFHKLQPNNVEFMNKPRPQVVDQFYSTAMTRRPKTSVRNRILPDDQAVEVTKTMYRTIGTTPKPNVYAQFTIATTARISSRTPDECISEIHLTNCRRSNRCASGEVCLQDGKACCVRAPRRIEEAQCPSPQLLMHSCETANFQKDINWCKRDRDCKYGVSQKCCPTLCNYNVCVNLRRPPVSALPNSALIPKRVSQCPNPEALEVNCVRTRKYVSWCQEDSHCNGKNKYQKRICCPTRCDYNVCLLKYLGKWIIA</sequence>
<dbReference type="GO" id="GO:0005576">
    <property type="term" value="C:extracellular region"/>
    <property type="evidence" value="ECO:0007669"/>
    <property type="project" value="InterPro"/>
</dbReference>
<feature type="signal peptide" evidence="1">
    <location>
        <begin position="1"/>
        <end position="19"/>
    </location>
</feature>
<evidence type="ECO:0000256" key="1">
    <source>
        <dbReference type="SAM" id="SignalP"/>
    </source>
</evidence>
<name>A0A0N5AVN2_9BILA</name>
<dbReference type="PROSITE" id="PS51390">
    <property type="entry name" value="WAP"/>
    <property type="match status" value="1"/>
</dbReference>
<dbReference type="AlphaFoldDB" id="A0A0N5AVN2"/>
<dbReference type="PANTHER" id="PTHR36938:SF1">
    <property type="entry name" value="WAP DOMAIN-CONTAINING PROTEIN"/>
    <property type="match status" value="1"/>
</dbReference>
<feature type="domain" description="WAP" evidence="2">
    <location>
        <begin position="363"/>
        <end position="419"/>
    </location>
</feature>
<organism evidence="3 4">
    <name type="scientific">Syphacia muris</name>
    <dbReference type="NCBI Taxonomy" id="451379"/>
    <lineage>
        <taxon>Eukaryota</taxon>
        <taxon>Metazoa</taxon>
        <taxon>Ecdysozoa</taxon>
        <taxon>Nematoda</taxon>
        <taxon>Chromadorea</taxon>
        <taxon>Rhabditida</taxon>
        <taxon>Spirurina</taxon>
        <taxon>Oxyuridomorpha</taxon>
        <taxon>Oxyuroidea</taxon>
        <taxon>Oxyuridae</taxon>
        <taxon>Syphacia</taxon>
    </lineage>
</organism>
<reference evidence="4" key="1">
    <citation type="submission" date="2017-02" db="UniProtKB">
        <authorList>
            <consortium name="WormBaseParasite"/>
        </authorList>
    </citation>
    <scope>IDENTIFICATION</scope>
</reference>
<dbReference type="STRING" id="451379.A0A0N5AVN2"/>
<dbReference type="GO" id="GO:0030414">
    <property type="term" value="F:peptidase inhibitor activity"/>
    <property type="evidence" value="ECO:0007669"/>
    <property type="project" value="InterPro"/>
</dbReference>
<feature type="chain" id="PRO_5005893683" evidence="1">
    <location>
        <begin position="20"/>
        <end position="497"/>
    </location>
</feature>
<dbReference type="Proteomes" id="UP000046393">
    <property type="component" value="Unplaced"/>
</dbReference>
<evidence type="ECO:0000313" key="4">
    <source>
        <dbReference type="WBParaSite" id="SMUV_0000895601-mRNA-1"/>
    </source>
</evidence>
<keyword evidence="1" id="KW-0732">Signal</keyword>
<proteinExistence type="predicted"/>